<dbReference type="PANTHER" id="PTHR24252">
    <property type="entry name" value="ACROSIN-RELATED"/>
    <property type="match status" value="1"/>
</dbReference>
<dbReference type="VEuPathDB" id="VectorBase:ISCI000247"/>
<dbReference type="EMBL" id="GHJT01003954">
    <property type="protein sequence ID" value="MOY37925.1"/>
    <property type="molecule type" value="Transcribed_RNA"/>
</dbReference>
<protein>
    <submittedName>
        <fullName evidence="4">Putative serine proteinase</fullName>
    </submittedName>
</protein>
<evidence type="ECO:0000256" key="1">
    <source>
        <dbReference type="ARBA" id="ARBA00023157"/>
    </source>
</evidence>
<dbReference type="InterPro" id="IPR009003">
    <property type="entry name" value="Peptidase_S1_PA"/>
</dbReference>
<dbReference type="Pfam" id="PF00089">
    <property type="entry name" value="Trypsin"/>
    <property type="match status" value="1"/>
</dbReference>
<dbReference type="PRINTS" id="PR00722">
    <property type="entry name" value="CHYMOTRYPSIN"/>
</dbReference>
<evidence type="ECO:0000313" key="4">
    <source>
        <dbReference type="EMBL" id="MOY37925.1"/>
    </source>
</evidence>
<dbReference type="SMART" id="SM00020">
    <property type="entry name" value="Tryp_SPc"/>
    <property type="match status" value="1"/>
</dbReference>
<dbReference type="InterPro" id="IPR018114">
    <property type="entry name" value="TRYPSIN_HIS"/>
</dbReference>
<feature type="signal peptide" evidence="2">
    <location>
        <begin position="1"/>
        <end position="16"/>
    </location>
</feature>
<reference evidence="4" key="1">
    <citation type="submission" date="2019-04" db="EMBL/GenBank/DDBJ databases">
        <title>An insight into the mialome of Ixodes scapularis.</title>
        <authorList>
            <person name="Ribeiro J.M."/>
            <person name="Mather T.N."/>
            <person name="Karim S."/>
        </authorList>
    </citation>
    <scope>NUCLEOTIDE SEQUENCE</scope>
</reference>
<sequence>MKACCLVLLTLSLAAAWTPPDGCGRPVIQPLLEAEDRIVEGADAVPGSWPWHAGLHFNPFFDSLYFCGAVLISDRLVLTAAHCVTFNTPHGTRVHLGSHTRETRDATEVVMPVEHMCMHLDKKKDIAIVKLAQKVNFTDFIQPACLPEADSELPDRTELYVTGWGNTIEGDPESMPDVLQQTKTLSVANSRCAEEYSVDNDDEICTSHDFGSTCNRDSGGPLVRKDDSGAWVLEGLVAAGPKLCRSWKHRAMRYTKLSHFVSWIDDYKRAEESGQDLSAFCQMAPDFDRDI</sequence>
<dbReference type="GO" id="GO:0004252">
    <property type="term" value="F:serine-type endopeptidase activity"/>
    <property type="evidence" value="ECO:0007669"/>
    <property type="project" value="InterPro"/>
</dbReference>
<feature type="domain" description="Peptidase S1" evidence="3">
    <location>
        <begin position="38"/>
        <end position="269"/>
    </location>
</feature>
<feature type="chain" id="PRO_5020031028" evidence="2">
    <location>
        <begin position="17"/>
        <end position="291"/>
    </location>
</feature>
<evidence type="ECO:0000256" key="2">
    <source>
        <dbReference type="SAM" id="SignalP"/>
    </source>
</evidence>
<evidence type="ECO:0000259" key="3">
    <source>
        <dbReference type="PROSITE" id="PS50240"/>
    </source>
</evidence>
<organism evidence="4">
    <name type="scientific">Ixodes scapularis</name>
    <name type="common">Black-legged tick</name>
    <name type="synonym">Deer tick</name>
    <dbReference type="NCBI Taxonomy" id="6945"/>
    <lineage>
        <taxon>Eukaryota</taxon>
        <taxon>Metazoa</taxon>
        <taxon>Ecdysozoa</taxon>
        <taxon>Arthropoda</taxon>
        <taxon>Chelicerata</taxon>
        <taxon>Arachnida</taxon>
        <taxon>Acari</taxon>
        <taxon>Parasitiformes</taxon>
        <taxon>Ixodida</taxon>
        <taxon>Ixodoidea</taxon>
        <taxon>Ixodidae</taxon>
        <taxon>Ixodinae</taxon>
        <taxon>Ixodes</taxon>
    </lineage>
</organism>
<name>A0A4D5RL68_IXOSC</name>
<dbReference type="VEuPathDB" id="VectorBase:ISCP_029405"/>
<dbReference type="GO" id="GO:0006508">
    <property type="term" value="P:proteolysis"/>
    <property type="evidence" value="ECO:0007669"/>
    <property type="project" value="InterPro"/>
</dbReference>
<dbReference type="CDD" id="cd00190">
    <property type="entry name" value="Tryp_SPc"/>
    <property type="match status" value="1"/>
</dbReference>
<accession>A0A4D5RL68</accession>
<dbReference type="PROSITE" id="PS00134">
    <property type="entry name" value="TRYPSIN_HIS"/>
    <property type="match status" value="1"/>
</dbReference>
<dbReference type="VEuPathDB" id="VectorBase:ISCI007768"/>
<dbReference type="VEuPathDB" id="VectorBase:ISCW007768"/>
<dbReference type="PROSITE" id="PS50240">
    <property type="entry name" value="TRYPSIN_DOM"/>
    <property type="match status" value="1"/>
</dbReference>
<keyword evidence="2" id="KW-0732">Signal</keyword>
<dbReference type="InterPro" id="IPR001254">
    <property type="entry name" value="Trypsin_dom"/>
</dbReference>
<dbReference type="SUPFAM" id="SSF50494">
    <property type="entry name" value="Trypsin-like serine proteases"/>
    <property type="match status" value="1"/>
</dbReference>
<proteinExistence type="predicted"/>
<dbReference type="VEuPathDB" id="VectorBase:ISCW000247"/>
<dbReference type="FunFam" id="2.40.10.10:FF:000068">
    <property type="entry name" value="transmembrane protease serine 2"/>
    <property type="match status" value="1"/>
</dbReference>
<dbReference type="InterPro" id="IPR001314">
    <property type="entry name" value="Peptidase_S1A"/>
</dbReference>
<keyword evidence="1" id="KW-1015">Disulfide bond</keyword>
<dbReference type="AlphaFoldDB" id="A0A4D5RL68"/>
<dbReference type="OrthoDB" id="5565075at2759"/>
<dbReference type="Gene3D" id="2.40.10.10">
    <property type="entry name" value="Trypsin-like serine proteases"/>
    <property type="match status" value="1"/>
</dbReference>
<dbReference type="InterPro" id="IPR043504">
    <property type="entry name" value="Peptidase_S1_PA_chymotrypsin"/>
</dbReference>
<dbReference type="PANTHER" id="PTHR24252:SF7">
    <property type="entry name" value="HYALIN"/>
    <property type="match status" value="1"/>
</dbReference>